<sequence>MLNASVPIWHIKPSRQRARNFQKAIGTEKRRRGDLRAEGEKRFPFSEILQCSFQIEPRG</sequence>
<evidence type="ECO:0000313" key="1">
    <source>
        <dbReference type="EMBL" id="KAI0522582.1"/>
    </source>
</evidence>
<dbReference type="EMBL" id="JAGYWB010000005">
    <property type="protein sequence ID" value="KAI0522582.1"/>
    <property type="molecule type" value="Genomic_DNA"/>
</dbReference>
<keyword evidence="2" id="KW-1185">Reference proteome</keyword>
<reference evidence="1" key="1">
    <citation type="journal article" date="2022" name="Front. Genet.">
        <title>Chromosome-Scale Assembly of the Dendrobium nobile Genome Provides Insights Into the Molecular Mechanism of the Biosynthesis of the Medicinal Active Ingredient of Dendrobium.</title>
        <authorList>
            <person name="Xu Q."/>
            <person name="Niu S.-C."/>
            <person name="Li K.-L."/>
            <person name="Zheng P.-J."/>
            <person name="Zhang X.-J."/>
            <person name="Jia Y."/>
            <person name="Liu Y."/>
            <person name="Niu Y.-X."/>
            <person name="Yu L.-H."/>
            <person name="Chen D.-F."/>
            <person name="Zhang G.-Q."/>
        </authorList>
    </citation>
    <scope>NUCLEOTIDE SEQUENCE</scope>
    <source>
        <tissue evidence="1">Leaf</tissue>
    </source>
</reference>
<dbReference type="AlphaFoldDB" id="A0A8T3BWW9"/>
<comment type="caution">
    <text evidence="1">The sequence shown here is derived from an EMBL/GenBank/DDBJ whole genome shotgun (WGS) entry which is preliminary data.</text>
</comment>
<organism evidence="1 2">
    <name type="scientific">Dendrobium nobile</name>
    <name type="common">Orchid</name>
    <dbReference type="NCBI Taxonomy" id="94219"/>
    <lineage>
        <taxon>Eukaryota</taxon>
        <taxon>Viridiplantae</taxon>
        <taxon>Streptophyta</taxon>
        <taxon>Embryophyta</taxon>
        <taxon>Tracheophyta</taxon>
        <taxon>Spermatophyta</taxon>
        <taxon>Magnoliopsida</taxon>
        <taxon>Liliopsida</taxon>
        <taxon>Asparagales</taxon>
        <taxon>Orchidaceae</taxon>
        <taxon>Epidendroideae</taxon>
        <taxon>Malaxideae</taxon>
        <taxon>Dendrobiinae</taxon>
        <taxon>Dendrobium</taxon>
    </lineage>
</organism>
<proteinExistence type="predicted"/>
<gene>
    <name evidence="1" type="ORF">KFK09_004962</name>
</gene>
<name>A0A8T3BWW9_DENNO</name>
<protein>
    <submittedName>
        <fullName evidence="1">Uncharacterized protein</fullName>
    </submittedName>
</protein>
<dbReference type="Proteomes" id="UP000829196">
    <property type="component" value="Unassembled WGS sequence"/>
</dbReference>
<evidence type="ECO:0000313" key="2">
    <source>
        <dbReference type="Proteomes" id="UP000829196"/>
    </source>
</evidence>
<accession>A0A8T3BWW9</accession>